<gene>
    <name evidence="2" type="ORF">CEPIT_LOCUS40592</name>
</gene>
<evidence type="ECO:0000256" key="1">
    <source>
        <dbReference type="SAM" id="Coils"/>
    </source>
</evidence>
<evidence type="ECO:0000313" key="3">
    <source>
        <dbReference type="Proteomes" id="UP001152523"/>
    </source>
</evidence>
<accession>A0AAV0G5Y1</accession>
<name>A0AAV0G5Y1_9ASTE</name>
<dbReference type="EMBL" id="CAMAPF010001049">
    <property type="protein sequence ID" value="CAH9143336.1"/>
    <property type="molecule type" value="Genomic_DNA"/>
</dbReference>
<organism evidence="2 3">
    <name type="scientific">Cuscuta epithymum</name>
    <dbReference type="NCBI Taxonomy" id="186058"/>
    <lineage>
        <taxon>Eukaryota</taxon>
        <taxon>Viridiplantae</taxon>
        <taxon>Streptophyta</taxon>
        <taxon>Embryophyta</taxon>
        <taxon>Tracheophyta</taxon>
        <taxon>Spermatophyta</taxon>
        <taxon>Magnoliopsida</taxon>
        <taxon>eudicotyledons</taxon>
        <taxon>Gunneridae</taxon>
        <taxon>Pentapetalae</taxon>
        <taxon>asterids</taxon>
        <taxon>lamiids</taxon>
        <taxon>Solanales</taxon>
        <taxon>Convolvulaceae</taxon>
        <taxon>Cuscuteae</taxon>
        <taxon>Cuscuta</taxon>
        <taxon>Cuscuta subgen. Cuscuta</taxon>
    </lineage>
</organism>
<sequence length="166" mass="18102">MGVGSLAPEFLSTGSLNPRKCVSSDQDIIDKLVKTVENCQAEVKQLREQIKVQGNNMWPSPMNPYPWYGGGQPSSGIPQQMPCMFFQQGQPTLSQQSQSTFPNPFTGVPQASLSQPPPYYPIQFANHVMSGQPSTQPATVPFVPLQNTTNSQEDNNAFIDNLLASG</sequence>
<dbReference type="AlphaFoldDB" id="A0AAV0G5Y1"/>
<dbReference type="Proteomes" id="UP001152523">
    <property type="component" value="Unassembled WGS sequence"/>
</dbReference>
<keyword evidence="1" id="KW-0175">Coiled coil</keyword>
<protein>
    <submittedName>
        <fullName evidence="2">Uncharacterized protein</fullName>
    </submittedName>
</protein>
<proteinExistence type="predicted"/>
<keyword evidence="3" id="KW-1185">Reference proteome</keyword>
<reference evidence="2" key="1">
    <citation type="submission" date="2022-07" db="EMBL/GenBank/DDBJ databases">
        <authorList>
            <person name="Macas J."/>
            <person name="Novak P."/>
            <person name="Neumann P."/>
        </authorList>
    </citation>
    <scope>NUCLEOTIDE SEQUENCE</scope>
</reference>
<feature type="coiled-coil region" evidence="1">
    <location>
        <begin position="29"/>
        <end position="56"/>
    </location>
</feature>
<evidence type="ECO:0000313" key="2">
    <source>
        <dbReference type="EMBL" id="CAH9143336.1"/>
    </source>
</evidence>
<comment type="caution">
    <text evidence="2">The sequence shown here is derived from an EMBL/GenBank/DDBJ whole genome shotgun (WGS) entry which is preliminary data.</text>
</comment>